<dbReference type="EMBL" id="GGEC01055792">
    <property type="protein sequence ID" value="MBX36276.1"/>
    <property type="molecule type" value="Transcribed_RNA"/>
</dbReference>
<proteinExistence type="predicted"/>
<organism evidence="2">
    <name type="scientific">Rhizophora mucronata</name>
    <name type="common">Asiatic mangrove</name>
    <dbReference type="NCBI Taxonomy" id="61149"/>
    <lineage>
        <taxon>Eukaryota</taxon>
        <taxon>Viridiplantae</taxon>
        <taxon>Streptophyta</taxon>
        <taxon>Embryophyta</taxon>
        <taxon>Tracheophyta</taxon>
        <taxon>Spermatophyta</taxon>
        <taxon>Magnoliopsida</taxon>
        <taxon>eudicotyledons</taxon>
        <taxon>Gunneridae</taxon>
        <taxon>Pentapetalae</taxon>
        <taxon>rosids</taxon>
        <taxon>fabids</taxon>
        <taxon>Malpighiales</taxon>
        <taxon>Rhizophoraceae</taxon>
        <taxon>Rhizophora</taxon>
    </lineage>
</organism>
<accession>A0A2P2N1F6</accession>
<evidence type="ECO:0000313" key="2">
    <source>
        <dbReference type="EMBL" id="MBX36276.1"/>
    </source>
</evidence>
<reference evidence="2" key="1">
    <citation type="submission" date="2018-02" db="EMBL/GenBank/DDBJ databases">
        <title>Rhizophora mucronata_Transcriptome.</title>
        <authorList>
            <person name="Meera S.P."/>
            <person name="Sreeshan A."/>
            <person name="Augustine A."/>
        </authorList>
    </citation>
    <scope>NUCLEOTIDE SEQUENCE</scope>
    <source>
        <tissue evidence="2">Leaf</tissue>
    </source>
</reference>
<name>A0A2P2N1F6_RHIMU</name>
<dbReference type="AlphaFoldDB" id="A0A2P2N1F6"/>
<feature type="compositionally biased region" description="Basic and acidic residues" evidence="1">
    <location>
        <begin position="20"/>
        <end position="35"/>
    </location>
</feature>
<protein>
    <submittedName>
        <fullName evidence="2">Uncharacterized protein MANES_15G067800</fullName>
    </submittedName>
</protein>
<evidence type="ECO:0000256" key="1">
    <source>
        <dbReference type="SAM" id="MobiDB-lite"/>
    </source>
</evidence>
<feature type="region of interest" description="Disordered" evidence="1">
    <location>
        <begin position="1"/>
        <end position="52"/>
    </location>
</feature>
<sequence>MVKSLRSWARAKARNAARKGTLEDKTYGRDEADRKDDDDDDTPEDVITSSIV</sequence>